<evidence type="ECO:0000256" key="2">
    <source>
        <dbReference type="SAM" id="SignalP"/>
    </source>
</evidence>
<accession>A0A2U3ED09</accession>
<feature type="compositionally biased region" description="Low complexity" evidence="1">
    <location>
        <begin position="98"/>
        <end position="123"/>
    </location>
</feature>
<keyword evidence="2" id="KW-0732">Signal</keyword>
<reference evidence="3 4" key="1">
    <citation type="journal article" date="2016" name="Front. Microbiol.">
        <title>Genome and transcriptome sequences reveal the specific parasitism of the nematophagous Purpureocillium lilacinum 36-1.</title>
        <authorList>
            <person name="Xie J."/>
            <person name="Li S."/>
            <person name="Mo C."/>
            <person name="Xiao X."/>
            <person name="Peng D."/>
            <person name="Wang G."/>
            <person name="Xiao Y."/>
        </authorList>
    </citation>
    <scope>NUCLEOTIDE SEQUENCE [LARGE SCALE GENOMIC DNA]</scope>
    <source>
        <strain evidence="3 4">36-1</strain>
    </source>
</reference>
<feature type="chain" id="PRO_5015470444" evidence="2">
    <location>
        <begin position="26"/>
        <end position="241"/>
    </location>
</feature>
<feature type="compositionally biased region" description="Polar residues" evidence="1">
    <location>
        <begin position="145"/>
        <end position="164"/>
    </location>
</feature>
<evidence type="ECO:0000313" key="4">
    <source>
        <dbReference type="Proteomes" id="UP000245956"/>
    </source>
</evidence>
<feature type="compositionally biased region" description="Low complexity" evidence="1">
    <location>
        <begin position="166"/>
        <end position="212"/>
    </location>
</feature>
<feature type="signal peptide" evidence="2">
    <location>
        <begin position="1"/>
        <end position="25"/>
    </location>
</feature>
<organism evidence="3 4">
    <name type="scientific">Purpureocillium lilacinum</name>
    <name type="common">Paecilomyces lilacinus</name>
    <dbReference type="NCBI Taxonomy" id="33203"/>
    <lineage>
        <taxon>Eukaryota</taxon>
        <taxon>Fungi</taxon>
        <taxon>Dikarya</taxon>
        <taxon>Ascomycota</taxon>
        <taxon>Pezizomycotina</taxon>
        <taxon>Sordariomycetes</taxon>
        <taxon>Hypocreomycetidae</taxon>
        <taxon>Hypocreales</taxon>
        <taxon>Ophiocordycipitaceae</taxon>
        <taxon>Purpureocillium</taxon>
    </lineage>
</organism>
<feature type="region of interest" description="Disordered" evidence="1">
    <location>
        <begin position="98"/>
        <end position="212"/>
    </location>
</feature>
<proteinExistence type="predicted"/>
<feature type="compositionally biased region" description="Polar residues" evidence="1">
    <location>
        <begin position="34"/>
        <end position="52"/>
    </location>
</feature>
<evidence type="ECO:0000256" key="1">
    <source>
        <dbReference type="SAM" id="MobiDB-lite"/>
    </source>
</evidence>
<protein>
    <submittedName>
        <fullName evidence="3">Uncharacterized protein</fullName>
    </submittedName>
</protein>
<gene>
    <name evidence="3" type="ORF">PCL_11034</name>
</gene>
<name>A0A2U3ED09_PURLI</name>
<comment type="caution">
    <text evidence="3">The sequence shown here is derived from an EMBL/GenBank/DDBJ whole genome shotgun (WGS) entry which is preliminary data.</text>
</comment>
<feature type="region of interest" description="Disordered" evidence="1">
    <location>
        <begin position="34"/>
        <end position="53"/>
    </location>
</feature>
<dbReference type="EMBL" id="LCWV01000006">
    <property type="protein sequence ID" value="PWI72411.1"/>
    <property type="molecule type" value="Genomic_DNA"/>
</dbReference>
<sequence length="241" mass="22429">MSAAKMAFVNSIMVLVAVFAAGVFGAAQAPYSNGQVTETAPPQELGSTTSAGKPSPFLPLTPLCTCTIPDLVPIPGSLVYSLNMCTIVHSTNCQVSLSTGGAAPPAAKSSAAAPAPAPGSGSSAAGGGSGGPPPTASDKPAAPTVITSTNAGGSPVVVTQTPGAESSALAGGRTLSSGAGASGSATESSTGAEATQSPGGASGTASGAGVPPTPTGGANNAVGLVKGIAYGAAAMAMAFVV</sequence>
<evidence type="ECO:0000313" key="3">
    <source>
        <dbReference type="EMBL" id="PWI72411.1"/>
    </source>
</evidence>
<dbReference type="Proteomes" id="UP000245956">
    <property type="component" value="Unassembled WGS sequence"/>
</dbReference>
<dbReference type="AlphaFoldDB" id="A0A2U3ED09"/>